<organism evidence="5 6">
    <name type="scientific">Elliptochloris bilobata</name>
    <dbReference type="NCBI Taxonomy" id="381761"/>
    <lineage>
        <taxon>Eukaryota</taxon>
        <taxon>Viridiplantae</taxon>
        <taxon>Chlorophyta</taxon>
        <taxon>core chlorophytes</taxon>
        <taxon>Trebouxiophyceae</taxon>
        <taxon>Trebouxiophyceae incertae sedis</taxon>
        <taxon>Elliptochloris clade</taxon>
        <taxon>Elliptochloris</taxon>
    </lineage>
</organism>
<comment type="caution">
    <text evidence="5">The sequence shown here is derived from an EMBL/GenBank/DDBJ whole genome shotgun (WGS) entry which is preliminary data.</text>
</comment>
<evidence type="ECO:0000256" key="3">
    <source>
        <dbReference type="SAM" id="Phobius"/>
    </source>
</evidence>
<keyword evidence="3" id="KW-1133">Transmembrane helix</keyword>
<sequence length="428" mass="47262">MRRACRRTVVTQARRGNDVQQAVEAAPQKVQEASRGPLGNLPLVAVTVAMVWGLLQTAGVWRSVTSKNKREEAVSGKARIIESITDSRIADTFKRVDVSGDGRVDLRELTEALYKLNPNAPLSAARDSALDIFLLFDKDRNDRTLNREEFGQFLETWCLQTGSKLDDIAGRIGEPRDIEAHENREDQRVEEEVTRAAEAPEDLSRVLERRKLETVFRLWADRRGDGNRVERKDLARSLSRLLDIVGGDGADRARGLITSPAGAAQHAGYNAHLDRTEFTDLVRRVSDVAGMKHAEVLDFLIMIPLYGEERKALPPGRTSEDHRASAINEMHEAKEQAQVYNRRKEAINILSEARKEAHEQIEARKKKEAAREREREDREAGRKGPGGPTSSGNGRSGGSSNFPGTTASEGGIQAAASDPSKGSSSARS</sequence>
<feature type="domain" description="EF-hand" evidence="4">
    <location>
        <begin position="124"/>
        <end position="160"/>
    </location>
</feature>
<evidence type="ECO:0000256" key="2">
    <source>
        <dbReference type="SAM" id="MobiDB-lite"/>
    </source>
</evidence>
<dbReference type="SUPFAM" id="SSF47473">
    <property type="entry name" value="EF-hand"/>
    <property type="match status" value="1"/>
</dbReference>
<keyword evidence="3" id="KW-0472">Membrane</keyword>
<evidence type="ECO:0000256" key="1">
    <source>
        <dbReference type="ARBA" id="ARBA00022837"/>
    </source>
</evidence>
<dbReference type="AlphaFoldDB" id="A0AAW1QDT0"/>
<keyword evidence="3" id="KW-0812">Transmembrane</keyword>
<feature type="domain" description="EF-hand" evidence="4">
    <location>
        <begin position="84"/>
        <end position="119"/>
    </location>
</feature>
<dbReference type="EMBL" id="JALJOU010000117">
    <property type="protein sequence ID" value="KAK9819558.1"/>
    <property type="molecule type" value="Genomic_DNA"/>
</dbReference>
<proteinExistence type="predicted"/>
<reference evidence="5 6" key="1">
    <citation type="journal article" date="2024" name="Nat. Commun.">
        <title>Phylogenomics reveals the evolutionary origins of lichenization in chlorophyte algae.</title>
        <authorList>
            <person name="Puginier C."/>
            <person name="Libourel C."/>
            <person name="Otte J."/>
            <person name="Skaloud P."/>
            <person name="Haon M."/>
            <person name="Grisel S."/>
            <person name="Petersen M."/>
            <person name="Berrin J.G."/>
            <person name="Delaux P.M."/>
            <person name="Dal Grande F."/>
            <person name="Keller J."/>
        </authorList>
    </citation>
    <scope>NUCLEOTIDE SEQUENCE [LARGE SCALE GENOMIC DNA]</scope>
    <source>
        <strain evidence="5 6">SAG 245.80</strain>
    </source>
</reference>
<dbReference type="Gene3D" id="1.10.238.10">
    <property type="entry name" value="EF-hand"/>
    <property type="match status" value="1"/>
</dbReference>
<feature type="transmembrane region" description="Helical" evidence="3">
    <location>
        <begin position="41"/>
        <end position="61"/>
    </location>
</feature>
<protein>
    <recommendedName>
        <fullName evidence="4">EF-hand domain-containing protein</fullName>
    </recommendedName>
</protein>
<dbReference type="GO" id="GO:0005509">
    <property type="term" value="F:calcium ion binding"/>
    <property type="evidence" value="ECO:0007669"/>
    <property type="project" value="InterPro"/>
</dbReference>
<dbReference type="InterPro" id="IPR002048">
    <property type="entry name" value="EF_hand_dom"/>
</dbReference>
<keyword evidence="6" id="KW-1185">Reference proteome</keyword>
<evidence type="ECO:0000313" key="5">
    <source>
        <dbReference type="EMBL" id="KAK9819558.1"/>
    </source>
</evidence>
<feature type="compositionally biased region" description="Basic and acidic residues" evidence="2">
    <location>
        <begin position="358"/>
        <end position="382"/>
    </location>
</feature>
<feature type="compositionally biased region" description="Gly residues" evidence="2">
    <location>
        <begin position="383"/>
        <end position="397"/>
    </location>
</feature>
<accession>A0AAW1QDT0</accession>
<keyword evidence="1" id="KW-0106">Calcium</keyword>
<dbReference type="PROSITE" id="PS00018">
    <property type="entry name" value="EF_HAND_1"/>
    <property type="match status" value="1"/>
</dbReference>
<evidence type="ECO:0000259" key="4">
    <source>
        <dbReference type="PROSITE" id="PS50222"/>
    </source>
</evidence>
<dbReference type="PROSITE" id="PS50222">
    <property type="entry name" value="EF_HAND_2"/>
    <property type="match status" value="2"/>
</dbReference>
<evidence type="ECO:0000313" key="6">
    <source>
        <dbReference type="Proteomes" id="UP001445335"/>
    </source>
</evidence>
<dbReference type="InterPro" id="IPR018247">
    <property type="entry name" value="EF_Hand_1_Ca_BS"/>
</dbReference>
<feature type="region of interest" description="Disordered" evidence="2">
    <location>
        <begin position="358"/>
        <end position="428"/>
    </location>
</feature>
<name>A0AAW1QDT0_9CHLO</name>
<dbReference type="Proteomes" id="UP001445335">
    <property type="component" value="Unassembled WGS sequence"/>
</dbReference>
<dbReference type="InterPro" id="IPR011992">
    <property type="entry name" value="EF-hand-dom_pair"/>
</dbReference>
<gene>
    <name evidence="5" type="ORF">WJX81_001914</name>
</gene>